<dbReference type="Gene3D" id="3.40.50.720">
    <property type="entry name" value="NAD(P)-binding Rossmann-like Domain"/>
    <property type="match status" value="1"/>
</dbReference>
<dbReference type="Pfam" id="PF00106">
    <property type="entry name" value="adh_short"/>
    <property type="match status" value="1"/>
</dbReference>
<dbReference type="AlphaFoldDB" id="A0A5N6Z317"/>
<keyword evidence="3" id="KW-1185">Reference proteome</keyword>
<gene>
    <name evidence="2" type="ORF">BDV28DRAFT_149413</name>
</gene>
<dbReference type="GO" id="GO:0006666">
    <property type="term" value="P:3-keto-sphinganine metabolic process"/>
    <property type="evidence" value="ECO:0007669"/>
    <property type="project" value="TreeGrafter"/>
</dbReference>
<feature type="transmembrane region" description="Helical" evidence="1">
    <location>
        <begin position="250"/>
        <end position="269"/>
    </location>
</feature>
<dbReference type="GO" id="GO:0047560">
    <property type="term" value="F:3-dehydrosphinganine reductase activity"/>
    <property type="evidence" value="ECO:0007669"/>
    <property type="project" value="TreeGrafter"/>
</dbReference>
<sequence>MALELAAKGANLLILARTQSTLQTTQREVEAACVSSRQVVDTRSVDLTRPDDITRALSHYHTPDILVCTAGGAPHKLGFLADIPPDAITSCMESHYYTSIFIVQCCLRLWLVAPQTPSPRHIILTSSTIAFLGLPGYIAYTPTKVAIRALADTLRQELLLYGYGAYKVHCCFPGTFLSESFFPEQKQKPELTKVIEGTNMSQPELERKMPGASQVARKIIRGLEMGKTYISVDFQTELLMNNMRGPSPRFWTAYEFLLGIVASLLWWVLRVNFDRKTRTYGEARGHRV</sequence>
<organism evidence="2 3">
    <name type="scientific">Aspergillus coremiiformis</name>
    <dbReference type="NCBI Taxonomy" id="138285"/>
    <lineage>
        <taxon>Eukaryota</taxon>
        <taxon>Fungi</taxon>
        <taxon>Dikarya</taxon>
        <taxon>Ascomycota</taxon>
        <taxon>Pezizomycotina</taxon>
        <taxon>Eurotiomycetes</taxon>
        <taxon>Eurotiomycetidae</taxon>
        <taxon>Eurotiales</taxon>
        <taxon>Aspergillaceae</taxon>
        <taxon>Aspergillus</taxon>
        <taxon>Aspergillus subgen. Circumdati</taxon>
    </lineage>
</organism>
<reference evidence="3" key="1">
    <citation type="submission" date="2019-04" db="EMBL/GenBank/DDBJ databases">
        <title>Friends and foes A comparative genomics studyof 23 Aspergillus species from section Flavi.</title>
        <authorList>
            <consortium name="DOE Joint Genome Institute"/>
            <person name="Kjaerbolling I."/>
            <person name="Vesth T."/>
            <person name="Frisvad J.C."/>
            <person name="Nybo J.L."/>
            <person name="Theobald S."/>
            <person name="Kildgaard S."/>
            <person name="Isbrandt T."/>
            <person name="Kuo A."/>
            <person name="Sato A."/>
            <person name="Lyhne E.K."/>
            <person name="Kogle M.E."/>
            <person name="Wiebenga A."/>
            <person name="Kun R.S."/>
            <person name="Lubbers R.J."/>
            <person name="Makela M.R."/>
            <person name="Barry K."/>
            <person name="Chovatia M."/>
            <person name="Clum A."/>
            <person name="Daum C."/>
            <person name="Haridas S."/>
            <person name="He G."/>
            <person name="LaButti K."/>
            <person name="Lipzen A."/>
            <person name="Mondo S."/>
            <person name="Riley R."/>
            <person name="Salamov A."/>
            <person name="Simmons B.A."/>
            <person name="Magnuson J.K."/>
            <person name="Henrissat B."/>
            <person name="Mortensen U.H."/>
            <person name="Larsen T.O."/>
            <person name="Devries R.P."/>
            <person name="Grigoriev I.V."/>
            <person name="Machida M."/>
            <person name="Baker S.E."/>
            <person name="Andersen M.R."/>
        </authorList>
    </citation>
    <scope>NUCLEOTIDE SEQUENCE [LARGE SCALE GENOMIC DNA]</scope>
    <source>
        <strain evidence="3">CBS 553.77</strain>
    </source>
</reference>
<dbReference type="PANTHER" id="PTHR43550:SF3">
    <property type="entry name" value="3-KETODIHYDROSPHINGOSINE REDUCTASE"/>
    <property type="match status" value="1"/>
</dbReference>
<dbReference type="Proteomes" id="UP000327118">
    <property type="component" value="Unassembled WGS sequence"/>
</dbReference>
<dbReference type="GO" id="GO:0005789">
    <property type="term" value="C:endoplasmic reticulum membrane"/>
    <property type="evidence" value="ECO:0007669"/>
    <property type="project" value="TreeGrafter"/>
</dbReference>
<dbReference type="SUPFAM" id="SSF51735">
    <property type="entry name" value="NAD(P)-binding Rossmann-fold domains"/>
    <property type="match status" value="1"/>
</dbReference>
<proteinExistence type="predicted"/>
<keyword evidence="1" id="KW-0472">Membrane</keyword>
<evidence type="ECO:0000313" key="3">
    <source>
        <dbReference type="Proteomes" id="UP000327118"/>
    </source>
</evidence>
<protein>
    <submittedName>
        <fullName evidence="2">NAD(P)-binding protein</fullName>
    </submittedName>
</protein>
<dbReference type="EMBL" id="ML739144">
    <property type="protein sequence ID" value="KAE8352051.1"/>
    <property type="molecule type" value="Genomic_DNA"/>
</dbReference>
<dbReference type="OrthoDB" id="10267115at2759"/>
<dbReference type="InterPro" id="IPR002347">
    <property type="entry name" value="SDR_fam"/>
</dbReference>
<dbReference type="InterPro" id="IPR036291">
    <property type="entry name" value="NAD(P)-bd_dom_sf"/>
</dbReference>
<name>A0A5N6Z317_9EURO</name>
<dbReference type="PANTHER" id="PTHR43550">
    <property type="entry name" value="3-KETODIHYDROSPHINGOSINE REDUCTASE"/>
    <property type="match status" value="1"/>
</dbReference>
<keyword evidence="1" id="KW-0812">Transmembrane</keyword>
<dbReference type="GO" id="GO:0030148">
    <property type="term" value="P:sphingolipid biosynthetic process"/>
    <property type="evidence" value="ECO:0007669"/>
    <property type="project" value="TreeGrafter"/>
</dbReference>
<keyword evidence="1" id="KW-1133">Transmembrane helix</keyword>
<evidence type="ECO:0000256" key="1">
    <source>
        <dbReference type="SAM" id="Phobius"/>
    </source>
</evidence>
<evidence type="ECO:0000313" key="2">
    <source>
        <dbReference type="EMBL" id="KAE8352051.1"/>
    </source>
</evidence>
<accession>A0A5N6Z317</accession>